<proteinExistence type="predicted"/>
<feature type="region of interest" description="Disordered" evidence="1">
    <location>
        <begin position="1"/>
        <end position="30"/>
    </location>
</feature>
<gene>
    <name evidence="2" type="ORF">MYCFIDRAFT_201749</name>
</gene>
<feature type="compositionally biased region" description="Polar residues" evidence="1">
    <location>
        <begin position="14"/>
        <end position="24"/>
    </location>
</feature>
<organism evidence="2 3">
    <name type="scientific">Pseudocercospora fijiensis (strain CIRAD86)</name>
    <name type="common">Black leaf streak disease fungus</name>
    <name type="synonym">Mycosphaerella fijiensis</name>
    <dbReference type="NCBI Taxonomy" id="383855"/>
    <lineage>
        <taxon>Eukaryota</taxon>
        <taxon>Fungi</taxon>
        <taxon>Dikarya</taxon>
        <taxon>Ascomycota</taxon>
        <taxon>Pezizomycotina</taxon>
        <taxon>Dothideomycetes</taxon>
        <taxon>Dothideomycetidae</taxon>
        <taxon>Mycosphaerellales</taxon>
        <taxon>Mycosphaerellaceae</taxon>
        <taxon>Pseudocercospora</taxon>
    </lineage>
</organism>
<evidence type="ECO:0000256" key="1">
    <source>
        <dbReference type="SAM" id="MobiDB-lite"/>
    </source>
</evidence>
<sequence>MILAMRREEVPVGQPSSTSASTCEQKLPATRMRRRQGNIIRHALHRKTDHHMTRGLESLPFPCHGRANVCLRLRLRLQAFRSAPPRPPPLCRLHSICLLGRCSELERIGSAEPGNGNARIGLGQGASTAYS</sequence>
<evidence type="ECO:0000313" key="3">
    <source>
        <dbReference type="Proteomes" id="UP000016932"/>
    </source>
</evidence>
<feature type="compositionally biased region" description="Basic and acidic residues" evidence="1">
    <location>
        <begin position="1"/>
        <end position="10"/>
    </location>
</feature>
<dbReference type="Proteomes" id="UP000016932">
    <property type="component" value="Unassembled WGS sequence"/>
</dbReference>
<keyword evidence="3" id="KW-1185">Reference proteome</keyword>
<dbReference type="AlphaFoldDB" id="N1QC74"/>
<accession>N1QC74</accession>
<dbReference type="KEGG" id="pfj:MYCFIDRAFT_201749"/>
<name>N1QC74_PSEFD</name>
<dbReference type="EMBL" id="KB446555">
    <property type="protein sequence ID" value="EME89007.1"/>
    <property type="molecule type" value="Genomic_DNA"/>
</dbReference>
<dbReference type="HOGENOM" id="CLU_1928502_0_0_1"/>
<dbReference type="GeneID" id="19335974"/>
<reference evidence="2 3" key="1">
    <citation type="journal article" date="2012" name="PLoS Pathog.">
        <title>Diverse lifestyles and strategies of plant pathogenesis encoded in the genomes of eighteen Dothideomycetes fungi.</title>
        <authorList>
            <person name="Ohm R.A."/>
            <person name="Feau N."/>
            <person name="Henrissat B."/>
            <person name="Schoch C.L."/>
            <person name="Horwitz B.A."/>
            <person name="Barry K.W."/>
            <person name="Condon B.J."/>
            <person name="Copeland A.C."/>
            <person name="Dhillon B."/>
            <person name="Glaser F."/>
            <person name="Hesse C.N."/>
            <person name="Kosti I."/>
            <person name="LaButti K."/>
            <person name="Lindquist E.A."/>
            <person name="Lucas S."/>
            <person name="Salamov A.A."/>
            <person name="Bradshaw R.E."/>
            <person name="Ciuffetti L."/>
            <person name="Hamelin R.C."/>
            <person name="Kema G.H.J."/>
            <person name="Lawrence C."/>
            <person name="Scott J.A."/>
            <person name="Spatafora J.W."/>
            <person name="Turgeon B.G."/>
            <person name="de Wit P.J.G.M."/>
            <person name="Zhong S."/>
            <person name="Goodwin S.B."/>
            <person name="Grigoriev I.V."/>
        </authorList>
    </citation>
    <scope>NUCLEOTIDE SEQUENCE [LARGE SCALE GENOMIC DNA]</scope>
    <source>
        <strain evidence="2 3">CIRAD86</strain>
    </source>
</reference>
<dbReference type="RefSeq" id="XP_007921816.1">
    <property type="nucleotide sequence ID" value="XM_007923625.1"/>
</dbReference>
<evidence type="ECO:0000313" key="2">
    <source>
        <dbReference type="EMBL" id="EME89007.1"/>
    </source>
</evidence>
<protein>
    <submittedName>
        <fullName evidence="2">Uncharacterized protein</fullName>
    </submittedName>
</protein>
<dbReference type="VEuPathDB" id="FungiDB:MYCFIDRAFT_201749"/>